<comment type="caution">
    <text evidence="1">The sequence shown here is derived from an EMBL/GenBank/DDBJ whole genome shotgun (WGS) entry which is preliminary data.</text>
</comment>
<evidence type="ECO:0000313" key="1">
    <source>
        <dbReference type="EMBL" id="CAG8463335.1"/>
    </source>
</evidence>
<dbReference type="EMBL" id="CAJVPL010000195">
    <property type="protein sequence ID" value="CAG8463335.1"/>
    <property type="molecule type" value="Genomic_DNA"/>
</dbReference>
<organism evidence="1 2">
    <name type="scientific">Ambispora gerdemannii</name>
    <dbReference type="NCBI Taxonomy" id="144530"/>
    <lineage>
        <taxon>Eukaryota</taxon>
        <taxon>Fungi</taxon>
        <taxon>Fungi incertae sedis</taxon>
        <taxon>Mucoromycota</taxon>
        <taxon>Glomeromycotina</taxon>
        <taxon>Glomeromycetes</taxon>
        <taxon>Archaeosporales</taxon>
        <taxon>Ambisporaceae</taxon>
        <taxon>Ambispora</taxon>
    </lineage>
</organism>
<dbReference type="AlphaFoldDB" id="A0A9N8Z0R9"/>
<evidence type="ECO:0000313" key="2">
    <source>
        <dbReference type="Proteomes" id="UP000789831"/>
    </source>
</evidence>
<keyword evidence="2" id="KW-1185">Reference proteome</keyword>
<gene>
    <name evidence="1" type="ORF">AGERDE_LOCUS2368</name>
</gene>
<reference evidence="1" key="1">
    <citation type="submission" date="2021-06" db="EMBL/GenBank/DDBJ databases">
        <authorList>
            <person name="Kallberg Y."/>
            <person name="Tangrot J."/>
            <person name="Rosling A."/>
        </authorList>
    </citation>
    <scope>NUCLEOTIDE SEQUENCE</scope>
    <source>
        <strain evidence="1">MT106</strain>
    </source>
</reference>
<proteinExistence type="predicted"/>
<protein>
    <submittedName>
        <fullName evidence="1">11683_t:CDS:1</fullName>
    </submittedName>
</protein>
<sequence length="66" mass="7649">MTTEQGVIQQERKLIPADFVQLKSSAEDFGKPGHERYFFTCQSRHPYFDITLELMVQRGLARGQNC</sequence>
<accession>A0A9N8Z0R9</accession>
<name>A0A9N8Z0R9_9GLOM</name>
<dbReference type="Proteomes" id="UP000789831">
    <property type="component" value="Unassembled WGS sequence"/>
</dbReference>